<name>A0AC35TY66_9BILA</name>
<reference evidence="2" key="1">
    <citation type="submission" date="2016-11" db="UniProtKB">
        <authorList>
            <consortium name="WormBaseParasite"/>
        </authorList>
    </citation>
    <scope>IDENTIFICATION</scope>
    <source>
        <strain evidence="2">KR3021</strain>
    </source>
</reference>
<dbReference type="WBParaSite" id="RSKR_0000572700.1">
    <property type="protein sequence ID" value="RSKR_0000572700.1"/>
    <property type="gene ID" value="RSKR_0000572700"/>
</dbReference>
<evidence type="ECO:0000313" key="1">
    <source>
        <dbReference type="Proteomes" id="UP000095286"/>
    </source>
</evidence>
<sequence>MPLVYYITKYTTNPNKQSNVWILATILFSIFASFSFALSKTALTKDWLFVLAKKDSLIDEVGENKISKLSLHNSFANIIYQLSSVIEPYLSAAIFYFFEVEVVCRVIGTINIALGITEYFFLKHVYRNVPTLKGKKVAEGDGTEMVDLMNAPPNATETVNSNMDFYEKKVGVHIKNLLVYFTQPTSVIALSLVMLYFTVLEFDGFSINYALENKVDQAVLGNFRSMGAVFGLLGSVSFPFIEKVIGIQVTGLVGFVLHQSFLWASVVSMFLPGSKYRLLDEQSEEWKNSKTSIHTFLAGITCSRFGLWLLDMSITQQIQLSIDPSIMNLIFGYQSVFCQIATLLRNYCVIQIPDIDEYGTLVILSICSAIFALCLYITSMVHKKIKERFLT</sequence>
<accession>A0AC35TY66</accession>
<evidence type="ECO:0000313" key="2">
    <source>
        <dbReference type="WBParaSite" id="RSKR_0000572700.1"/>
    </source>
</evidence>
<proteinExistence type="predicted"/>
<organism evidence="1 2">
    <name type="scientific">Rhabditophanes sp. KR3021</name>
    <dbReference type="NCBI Taxonomy" id="114890"/>
    <lineage>
        <taxon>Eukaryota</taxon>
        <taxon>Metazoa</taxon>
        <taxon>Ecdysozoa</taxon>
        <taxon>Nematoda</taxon>
        <taxon>Chromadorea</taxon>
        <taxon>Rhabditida</taxon>
        <taxon>Tylenchina</taxon>
        <taxon>Panagrolaimomorpha</taxon>
        <taxon>Strongyloidoidea</taxon>
        <taxon>Alloionematidae</taxon>
        <taxon>Rhabditophanes</taxon>
    </lineage>
</organism>
<protein>
    <submittedName>
        <fullName evidence="2">Solute carrier family 40 protein</fullName>
    </submittedName>
</protein>
<dbReference type="Proteomes" id="UP000095286">
    <property type="component" value="Unplaced"/>
</dbReference>